<dbReference type="InterPro" id="IPR046924">
    <property type="entry name" value="CATASP"/>
</dbReference>
<feature type="region of interest" description="Disordered" evidence="1">
    <location>
        <begin position="101"/>
        <end position="121"/>
    </location>
</feature>
<evidence type="ECO:0000313" key="3">
    <source>
        <dbReference type="EMBL" id="GES24667.1"/>
    </source>
</evidence>
<dbReference type="RefSeq" id="WP_155349493.1">
    <property type="nucleotide sequence ID" value="NZ_BLAF01000055.1"/>
</dbReference>
<proteinExistence type="predicted"/>
<comment type="caution">
    <text evidence="3">The sequence shown here is derived from an EMBL/GenBank/DDBJ whole genome shotgun (WGS) entry which is preliminary data.</text>
</comment>
<dbReference type="Proteomes" id="UP000377595">
    <property type="component" value="Unassembled WGS sequence"/>
</dbReference>
<dbReference type="AlphaFoldDB" id="A0A5M3XTU6"/>
<organism evidence="3 4">
    <name type="scientific">Acrocarpospora pleiomorpha</name>
    <dbReference type="NCBI Taxonomy" id="90975"/>
    <lineage>
        <taxon>Bacteria</taxon>
        <taxon>Bacillati</taxon>
        <taxon>Actinomycetota</taxon>
        <taxon>Actinomycetes</taxon>
        <taxon>Streptosporangiales</taxon>
        <taxon>Streptosporangiaceae</taxon>
        <taxon>Acrocarpospora</taxon>
    </lineage>
</organism>
<reference evidence="3 4" key="1">
    <citation type="submission" date="2019-10" db="EMBL/GenBank/DDBJ databases">
        <title>Whole genome shotgun sequence of Acrocarpospora pleiomorpha NBRC 16267.</title>
        <authorList>
            <person name="Ichikawa N."/>
            <person name="Kimura A."/>
            <person name="Kitahashi Y."/>
            <person name="Komaki H."/>
            <person name="Oguchi A."/>
        </authorList>
    </citation>
    <scope>NUCLEOTIDE SEQUENCE [LARGE SCALE GENOMIC DNA]</scope>
    <source>
        <strain evidence="3 4">NBRC 16267</strain>
    </source>
</reference>
<keyword evidence="4" id="KW-1185">Reference proteome</keyword>
<feature type="domain" description="CATRA-Associated Small Protein" evidence="2">
    <location>
        <begin position="140"/>
        <end position="222"/>
    </location>
</feature>
<dbReference type="EMBL" id="BLAF01000055">
    <property type="protein sequence ID" value="GES24667.1"/>
    <property type="molecule type" value="Genomic_DNA"/>
</dbReference>
<name>A0A5M3XTU6_9ACTN</name>
<protein>
    <recommendedName>
        <fullName evidence="2">CATRA-Associated Small Protein domain-containing protein</fullName>
    </recommendedName>
</protein>
<evidence type="ECO:0000313" key="4">
    <source>
        <dbReference type="Proteomes" id="UP000377595"/>
    </source>
</evidence>
<gene>
    <name evidence="3" type="ORF">Aple_075660</name>
</gene>
<evidence type="ECO:0000259" key="2">
    <source>
        <dbReference type="Pfam" id="PF20271"/>
    </source>
</evidence>
<sequence>MIQAESTDGQYSDTRDLSFFEEIMVSFVLKRWLSKFKEKISISVTDDGWVHVESVSQPSTVIIDQGRNVGNVIKIWRKLDEYLLNSRGVVIDSSVTITGNTGSVQNASPHAQQQNNSPASRQTIHMGEHLDEQEMAADTLAILSDLLLWRTSLKRWGRIEQILAHMQAAFADSNMTTAWSAVADLALAGTTRNTRIGDTPTVPPPAAVRDRVSQMIHSLDGDMERSSGDPGVG</sequence>
<evidence type="ECO:0000256" key="1">
    <source>
        <dbReference type="SAM" id="MobiDB-lite"/>
    </source>
</evidence>
<dbReference type="OrthoDB" id="4306366at2"/>
<dbReference type="Pfam" id="PF20271">
    <property type="entry name" value="CATASP"/>
    <property type="match status" value="1"/>
</dbReference>
<accession>A0A5M3XTU6</accession>